<dbReference type="Pfam" id="PF03372">
    <property type="entry name" value="Exo_endo_phos"/>
    <property type="match status" value="1"/>
</dbReference>
<dbReference type="NCBIfam" id="TIGR00633">
    <property type="entry name" value="xth"/>
    <property type="match status" value="1"/>
</dbReference>
<keyword evidence="3 9" id="KW-0378">Hydrolase</keyword>
<evidence type="ECO:0000256" key="7">
    <source>
        <dbReference type="PIRSR" id="PIRSR604808-3"/>
    </source>
</evidence>
<organism evidence="9 10">
    <name type="scientific">Candidatus Alloenteromonas pullistercoris</name>
    <dbReference type="NCBI Taxonomy" id="2840785"/>
    <lineage>
        <taxon>Bacteria</taxon>
        <taxon>Bacillati</taxon>
        <taxon>Bacillota</taxon>
        <taxon>Bacillota incertae sedis</taxon>
        <taxon>Candidatus Alloenteromonas</taxon>
    </lineage>
</organism>
<evidence type="ECO:0000256" key="5">
    <source>
        <dbReference type="PIRSR" id="PIRSR604808-1"/>
    </source>
</evidence>
<proteinExistence type="inferred from homology"/>
<dbReference type="GO" id="GO:0003677">
    <property type="term" value="F:DNA binding"/>
    <property type="evidence" value="ECO:0007669"/>
    <property type="project" value="InterPro"/>
</dbReference>
<dbReference type="GO" id="GO:0046872">
    <property type="term" value="F:metal ion binding"/>
    <property type="evidence" value="ECO:0007669"/>
    <property type="project" value="UniProtKB-KW"/>
</dbReference>
<dbReference type="Proteomes" id="UP000823634">
    <property type="component" value="Unassembled WGS sequence"/>
</dbReference>
<dbReference type="InterPro" id="IPR020847">
    <property type="entry name" value="AP_endonuclease_F1_BS"/>
</dbReference>
<feature type="active site" evidence="5">
    <location>
        <position position="106"/>
    </location>
</feature>
<feature type="binding site" evidence="6">
    <location>
        <position position="35"/>
    </location>
    <ligand>
        <name>Mg(2+)</name>
        <dbReference type="ChEBI" id="CHEBI:18420"/>
        <label>1</label>
    </ligand>
</feature>
<accession>A0A9D9DGX0</accession>
<dbReference type="PROSITE" id="PS00726">
    <property type="entry name" value="AP_NUCLEASE_F1_1"/>
    <property type="match status" value="1"/>
</dbReference>
<dbReference type="InterPro" id="IPR005135">
    <property type="entry name" value="Endo/exonuclease/phosphatase"/>
</dbReference>
<feature type="site" description="Transition state stabilizer" evidence="7">
    <location>
        <position position="147"/>
    </location>
</feature>
<dbReference type="PROSITE" id="PS51435">
    <property type="entry name" value="AP_NUCLEASE_F1_4"/>
    <property type="match status" value="1"/>
</dbReference>
<feature type="binding site" evidence="6">
    <location>
        <position position="145"/>
    </location>
    <ligand>
        <name>Mg(2+)</name>
        <dbReference type="ChEBI" id="CHEBI:18420"/>
        <label>1</label>
    </ligand>
</feature>
<comment type="similarity">
    <text evidence="1">Belongs to the DNA repair enzymes AP/ExoA family.</text>
</comment>
<evidence type="ECO:0000313" key="9">
    <source>
        <dbReference type="EMBL" id="MBO8426896.1"/>
    </source>
</evidence>
<dbReference type="SUPFAM" id="SSF56219">
    <property type="entry name" value="DNase I-like"/>
    <property type="match status" value="1"/>
</dbReference>
<dbReference type="EMBL" id="JADINA010000039">
    <property type="protein sequence ID" value="MBO8426896.1"/>
    <property type="molecule type" value="Genomic_DNA"/>
</dbReference>
<evidence type="ECO:0000256" key="4">
    <source>
        <dbReference type="ARBA" id="ARBA00022842"/>
    </source>
</evidence>
<comment type="caution">
    <text evidence="9">The sequence shown here is derived from an EMBL/GenBank/DDBJ whole genome shotgun (WGS) entry which is preliminary data.</text>
</comment>
<evidence type="ECO:0000256" key="6">
    <source>
        <dbReference type="PIRSR" id="PIRSR604808-2"/>
    </source>
</evidence>
<dbReference type="PANTHER" id="PTHR22748">
    <property type="entry name" value="AP ENDONUCLEASE"/>
    <property type="match status" value="1"/>
</dbReference>
<dbReference type="GO" id="GO:0003906">
    <property type="term" value="F:DNA-(apurinic or apyrimidinic site) endonuclease activity"/>
    <property type="evidence" value="ECO:0007669"/>
    <property type="project" value="TreeGrafter"/>
</dbReference>
<dbReference type="Gene3D" id="3.60.10.10">
    <property type="entry name" value="Endonuclease/exonuclease/phosphatase"/>
    <property type="match status" value="1"/>
</dbReference>
<feature type="binding site" evidence="6">
    <location>
        <position position="147"/>
    </location>
    <ligand>
        <name>Mg(2+)</name>
        <dbReference type="ChEBI" id="CHEBI:18420"/>
        <label>1</label>
    </ligand>
</feature>
<evidence type="ECO:0000259" key="8">
    <source>
        <dbReference type="Pfam" id="PF03372"/>
    </source>
</evidence>
<keyword evidence="4 6" id="KW-0460">Magnesium</keyword>
<feature type="domain" description="Endonuclease/exonuclease/phosphatase" evidence="8">
    <location>
        <begin position="4"/>
        <end position="242"/>
    </location>
</feature>
<dbReference type="CDD" id="cd09087">
    <property type="entry name" value="Ape1-like_AP-endo"/>
    <property type="match status" value="1"/>
</dbReference>
<comment type="cofactor">
    <cofactor evidence="6">
        <name>Mg(2+)</name>
        <dbReference type="ChEBI" id="CHEBI:18420"/>
    </cofactor>
    <cofactor evidence="6">
        <name>Mn(2+)</name>
        <dbReference type="ChEBI" id="CHEBI:29035"/>
    </cofactor>
    <text evidence="6">Probably binds two magnesium or manganese ions per subunit.</text>
</comment>
<keyword evidence="2 6" id="KW-0479">Metal-binding</keyword>
<feature type="binding site" evidence="6">
    <location>
        <position position="242"/>
    </location>
    <ligand>
        <name>Mg(2+)</name>
        <dbReference type="ChEBI" id="CHEBI:18420"/>
        <label>1</label>
    </ligand>
</feature>
<dbReference type="PANTHER" id="PTHR22748:SF6">
    <property type="entry name" value="DNA-(APURINIC OR APYRIMIDINIC SITE) ENDONUCLEASE"/>
    <property type="match status" value="1"/>
</dbReference>
<feature type="active site" description="Proton acceptor" evidence="5">
    <location>
        <position position="242"/>
    </location>
</feature>
<feature type="binding site" evidence="6">
    <location>
        <position position="7"/>
    </location>
    <ligand>
        <name>Mg(2+)</name>
        <dbReference type="ChEBI" id="CHEBI:18420"/>
        <label>1</label>
    </ligand>
</feature>
<dbReference type="GO" id="GO:0008081">
    <property type="term" value="F:phosphoric diester hydrolase activity"/>
    <property type="evidence" value="ECO:0007669"/>
    <property type="project" value="TreeGrafter"/>
</dbReference>
<feature type="site" description="Interaction with DNA substrate" evidence="7">
    <location>
        <position position="242"/>
    </location>
</feature>
<dbReference type="InterPro" id="IPR004808">
    <property type="entry name" value="AP_endonuc_1"/>
</dbReference>
<feature type="site" description="Important for catalytic activity" evidence="7">
    <location>
        <position position="216"/>
    </location>
</feature>
<name>A0A9D9DGX0_9FIRM</name>
<dbReference type="EC" id="3.1.11.2" evidence="9"/>
<reference evidence="9" key="1">
    <citation type="submission" date="2020-10" db="EMBL/GenBank/DDBJ databases">
        <authorList>
            <person name="Gilroy R."/>
        </authorList>
    </citation>
    <scope>NUCLEOTIDE SEQUENCE</scope>
    <source>
        <strain evidence="9">17113</strain>
    </source>
</reference>
<protein>
    <submittedName>
        <fullName evidence="9">Exodeoxyribonuclease III</fullName>
        <ecNumber evidence="9">3.1.11.2</ecNumber>
    </submittedName>
</protein>
<feature type="binding site" evidence="6">
    <location>
        <position position="241"/>
    </location>
    <ligand>
        <name>Mg(2+)</name>
        <dbReference type="ChEBI" id="CHEBI:18420"/>
        <label>1</label>
    </ligand>
</feature>
<evidence type="ECO:0000256" key="3">
    <source>
        <dbReference type="ARBA" id="ARBA00022801"/>
    </source>
</evidence>
<dbReference type="GO" id="GO:0008311">
    <property type="term" value="F:double-stranded DNA 3'-5' DNA exonuclease activity"/>
    <property type="evidence" value="ECO:0007669"/>
    <property type="project" value="UniProtKB-EC"/>
</dbReference>
<evidence type="ECO:0000256" key="2">
    <source>
        <dbReference type="ARBA" id="ARBA00022723"/>
    </source>
</evidence>
<keyword evidence="6" id="KW-0464">Manganese</keyword>
<evidence type="ECO:0000313" key="10">
    <source>
        <dbReference type="Proteomes" id="UP000823634"/>
    </source>
</evidence>
<sequence>MRIVSYNVNGLRAAEKKGFYEKTFALNPDVLFIQETKLSDSLKPREIDGYHLYFSNSKERKGYSGTACYLKKEPLSIHYGLHKGEYDDEGRLLTAEFPSYFLVGAYVPNSGEGLKRLPYRMEFEDHLREYLLSLDKIKSVIYCGDLNVAHNPIDLKNPKSNEGNAGYTKEEREKMDQLLGSGFIDAYRFLYPEGKDYSWWSYRFKAKEHDAGWRIDCFIISERLKGALLSSHMEREFDCSDHCPIVLDIDL</sequence>
<evidence type="ECO:0000256" key="1">
    <source>
        <dbReference type="ARBA" id="ARBA00007092"/>
    </source>
</evidence>
<gene>
    <name evidence="9" type="primary">xth</name>
    <name evidence="9" type="ORF">IAC61_06275</name>
</gene>
<reference evidence="9" key="2">
    <citation type="journal article" date="2021" name="PeerJ">
        <title>Extensive microbial diversity within the chicken gut microbiome revealed by metagenomics and culture.</title>
        <authorList>
            <person name="Gilroy R."/>
            <person name="Ravi A."/>
            <person name="Getino M."/>
            <person name="Pursley I."/>
            <person name="Horton D.L."/>
            <person name="Alikhan N.F."/>
            <person name="Baker D."/>
            <person name="Gharbi K."/>
            <person name="Hall N."/>
            <person name="Watson M."/>
            <person name="Adriaenssens E.M."/>
            <person name="Foster-Nyarko E."/>
            <person name="Jarju S."/>
            <person name="Secka A."/>
            <person name="Antonio M."/>
            <person name="Oren A."/>
            <person name="Chaudhuri R.R."/>
            <person name="La Ragione R."/>
            <person name="Hildebrand F."/>
            <person name="Pallen M.J."/>
        </authorList>
    </citation>
    <scope>NUCLEOTIDE SEQUENCE</scope>
    <source>
        <strain evidence="9">17113</strain>
    </source>
</reference>
<feature type="active site" description="Proton donor/acceptor" evidence="5">
    <location>
        <position position="145"/>
    </location>
</feature>
<dbReference type="InterPro" id="IPR036691">
    <property type="entry name" value="Endo/exonu/phosph_ase_sf"/>
</dbReference>
<dbReference type="AlphaFoldDB" id="A0A9D9DGX0"/>
<dbReference type="NCBIfam" id="TIGR00195">
    <property type="entry name" value="exoDNase_III"/>
    <property type="match status" value="1"/>
</dbReference>
<dbReference type="GO" id="GO:0006284">
    <property type="term" value="P:base-excision repair"/>
    <property type="evidence" value="ECO:0007669"/>
    <property type="project" value="TreeGrafter"/>
</dbReference>